<feature type="transmembrane region" description="Helical" evidence="2">
    <location>
        <begin position="50"/>
        <end position="73"/>
    </location>
</feature>
<gene>
    <name evidence="4" type="ORF">SAMN02745178_02904</name>
</gene>
<keyword evidence="5" id="KW-1185">Reference proteome</keyword>
<dbReference type="AlphaFoldDB" id="A0A1T4YBI8"/>
<dbReference type="InterPro" id="IPR011055">
    <property type="entry name" value="Dup_hybrid_motif"/>
</dbReference>
<evidence type="ECO:0000256" key="2">
    <source>
        <dbReference type="SAM" id="Phobius"/>
    </source>
</evidence>
<dbReference type="CDD" id="cd12797">
    <property type="entry name" value="M23_peptidase"/>
    <property type="match status" value="1"/>
</dbReference>
<accession>A0A1T4YBI8</accession>
<evidence type="ECO:0000313" key="5">
    <source>
        <dbReference type="Proteomes" id="UP000190286"/>
    </source>
</evidence>
<dbReference type="RefSeq" id="WP_143402816.1">
    <property type="nucleotide sequence ID" value="NZ_FUYF01000071.1"/>
</dbReference>
<feature type="non-terminal residue" evidence="4">
    <location>
        <position position="373"/>
    </location>
</feature>
<reference evidence="4 5" key="1">
    <citation type="submission" date="2017-02" db="EMBL/GenBank/DDBJ databases">
        <authorList>
            <person name="Peterson S.W."/>
        </authorList>
    </citation>
    <scope>NUCLEOTIDE SEQUENCE [LARGE SCALE GENOMIC DNA]</scope>
    <source>
        <strain evidence="4 5">ATCC 27749</strain>
    </source>
</reference>
<dbReference type="GeneID" id="93339309"/>
<dbReference type="GO" id="GO:0004222">
    <property type="term" value="F:metalloendopeptidase activity"/>
    <property type="evidence" value="ECO:0007669"/>
    <property type="project" value="TreeGrafter"/>
</dbReference>
<dbReference type="InterPro" id="IPR016047">
    <property type="entry name" value="M23ase_b-sheet_dom"/>
</dbReference>
<dbReference type="SUPFAM" id="SSF51261">
    <property type="entry name" value="Duplicated hybrid motif"/>
    <property type="match status" value="1"/>
</dbReference>
<sequence>MMENDTQNSQQAASTALHNAPKLAKIAQAGVQGGPAGAATEAAVQYCKEILVVAIAVLLLPVLVLLMLPGAIFGTLTQPSTAVNDDLEVAANVMQLRNAVSDILQVAYEDTLAEIESERASLTYSDIDDSVGGHVSYNAFQLISMYSAYQGEDDYTKISLADLSAQVQAHRTEYYTYTTSEEVRTEPVQKEVRGQTITVQEDHTYTVFTLSYVGDDYFADTVWQLDDKQKSCADAYAHNLTVYLHEIEEHEGITILGQINDALIDDTSPAPSGGFGNPFNDPNWEQHITSFFGKREDVGIPGKDTTNHNGLDIAYPYGTPILAVEGGTVIKSGYHVSYGNYLVINHGGGYCTLYAHCSQLLAQVGDTVNKYDT</sequence>
<evidence type="ECO:0000259" key="3">
    <source>
        <dbReference type="Pfam" id="PF01551"/>
    </source>
</evidence>
<dbReference type="PANTHER" id="PTHR21666:SF289">
    <property type="entry name" value="L-ALA--D-GLU ENDOPEPTIDASE"/>
    <property type="match status" value="1"/>
</dbReference>
<dbReference type="PANTHER" id="PTHR21666">
    <property type="entry name" value="PEPTIDASE-RELATED"/>
    <property type="match status" value="1"/>
</dbReference>
<evidence type="ECO:0000256" key="1">
    <source>
        <dbReference type="ARBA" id="ARBA00022729"/>
    </source>
</evidence>
<feature type="domain" description="M23ase beta-sheet core" evidence="3">
    <location>
        <begin position="307"/>
        <end position="370"/>
    </location>
</feature>
<protein>
    <submittedName>
        <fullName evidence="4">Peptidase family M23</fullName>
    </submittedName>
</protein>
<keyword evidence="1" id="KW-0732">Signal</keyword>
<keyword evidence="2" id="KW-1133">Transmembrane helix</keyword>
<dbReference type="EMBL" id="FUYF01000071">
    <property type="protein sequence ID" value="SKA99043.1"/>
    <property type="molecule type" value="Genomic_DNA"/>
</dbReference>
<name>A0A1T4YBI8_9FIRM</name>
<dbReference type="STRING" id="745368.SAMN02745178_02904"/>
<keyword evidence="2" id="KW-0472">Membrane</keyword>
<dbReference type="OrthoDB" id="5623881at2"/>
<dbReference type="Pfam" id="PF01551">
    <property type="entry name" value="Peptidase_M23"/>
    <property type="match status" value="1"/>
</dbReference>
<dbReference type="Gene3D" id="2.70.70.10">
    <property type="entry name" value="Glucose Permease (Domain IIA)"/>
    <property type="match status" value="1"/>
</dbReference>
<dbReference type="InterPro" id="IPR050570">
    <property type="entry name" value="Cell_wall_metabolism_enzyme"/>
</dbReference>
<proteinExistence type="predicted"/>
<organism evidence="4 5">
    <name type="scientific">Gemmiger formicilis</name>
    <dbReference type="NCBI Taxonomy" id="745368"/>
    <lineage>
        <taxon>Bacteria</taxon>
        <taxon>Bacillati</taxon>
        <taxon>Bacillota</taxon>
        <taxon>Clostridia</taxon>
        <taxon>Eubacteriales</taxon>
        <taxon>Gemmiger</taxon>
    </lineage>
</organism>
<dbReference type="Proteomes" id="UP000190286">
    <property type="component" value="Unassembled WGS sequence"/>
</dbReference>
<keyword evidence="2" id="KW-0812">Transmembrane</keyword>
<evidence type="ECO:0000313" key="4">
    <source>
        <dbReference type="EMBL" id="SKA99043.1"/>
    </source>
</evidence>